<name>A0ABV0MHI0_9TELE</name>
<protein>
    <recommendedName>
        <fullName evidence="4">Epoxide hydrolase N-terminal domain-containing protein</fullName>
    </recommendedName>
</protein>
<dbReference type="Pfam" id="PF06441">
    <property type="entry name" value="EHN"/>
    <property type="match status" value="1"/>
</dbReference>
<evidence type="ECO:0000256" key="2">
    <source>
        <dbReference type="ARBA" id="ARBA00022801"/>
    </source>
</evidence>
<keyword evidence="6" id="KW-1185">Reference proteome</keyword>
<evidence type="ECO:0000259" key="4">
    <source>
        <dbReference type="Pfam" id="PF06441"/>
    </source>
</evidence>
<evidence type="ECO:0000256" key="3">
    <source>
        <dbReference type="SAM" id="Phobius"/>
    </source>
</evidence>
<dbReference type="InterPro" id="IPR029058">
    <property type="entry name" value="AB_hydrolase_fold"/>
</dbReference>
<dbReference type="SUPFAM" id="SSF53474">
    <property type="entry name" value="alpha/beta-Hydrolases"/>
    <property type="match status" value="1"/>
</dbReference>
<dbReference type="PRINTS" id="PR00412">
    <property type="entry name" value="EPOXHYDRLASE"/>
</dbReference>
<dbReference type="EMBL" id="JAHRIO010000833">
    <property type="protein sequence ID" value="MEQ2158482.1"/>
    <property type="molecule type" value="Genomic_DNA"/>
</dbReference>
<dbReference type="Gene3D" id="3.40.50.1820">
    <property type="entry name" value="alpha/beta hydrolase"/>
    <property type="match status" value="1"/>
</dbReference>
<dbReference type="InterPro" id="IPR000639">
    <property type="entry name" value="Epox_hydrolase-like"/>
</dbReference>
<comment type="caution">
    <text evidence="5">The sequence shown here is derived from an EMBL/GenBank/DDBJ whole genome shotgun (WGS) entry which is preliminary data.</text>
</comment>
<keyword evidence="3" id="KW-0812">Transmembrane</keyword>
<dbReference type="PANTHER" id="PTHR21661:SF70">
    <property type="entry name" value="EPOXIDE HYDROLASE 1"/>
    <property type="match status" value="1"/>
</dbReference>
<feature type="domain" description="Epoxide hydrolase N-terminal" evidence="4">
    <location>
        <begin position="55"/>
        <end position="169"/>
    </location>
</feature>
<accession>A0ABV0MHI0</accession>
<keyword evidence="2" id="KW-0378">Hydrolase</keyword>
<sequence length="212" mass="24416">MSLHRRIMFTAVLVAVVIGGLIFFLVQRSRNQVLKTENGWWGPGAPPDAEEDITIRSFKVTTSDEELEDLYRRIDQTRPVSSLEDSQFNYGFNSHYLQKVVSYWRNHFDWKKQVDKLNQYPHFKTNIEVNFCLGIDVHYVHVKPKRVPEGTCAIPLIMVHGWPGSFYEFYGLIPLLTEPSDQGDLVFEVVCPSIPGYGFSEAPRKKGQFGED</sequence>
<dbReference type="InterPro" id="IPR010497">
    <property type="entry name" value="Epoxide_hydro_N"/>
</dbReference>
<keyword evidence="3" id="KW-0472">Membrane</keyword>
<evidence type="ECO:0000313" key="6">
    <source>
        <dbReference type="Proteomes" id="UP001476798"/>
    </source>
</evidence>
<dbReference type="Proteomes" id="UP001476798">
    <property type="component" value="Unassembled WGS sequence"/>
</dbReference>
<proteinExistence type="inferred from homology"/>
<feature type="transmembrane region" description="Helical" evidence="3">
    <location>
        <begin position="7"/>
        <end position="26"/>
    </location>
</feature>
<dbReference type="PANTHER" id="PTHR21661">
    <property type="entry name" value="EPOXIDE HYDROLASE 1-RELATED"/>
    <property type="match status" value="1"/>
</dbReference>
<keyword evidence="3" id="KW-1133">Transmembrane helix</keyword>
<gene>
    <name evidence="5" type="ORF">GOODEAATRI_012796</name>
</gene>
<evidence type="ECO:0000313" key="5">
    <source>
        <dbReference type="EMBL" id="MEQ2158482.1"/>
    </source>
</evidence>
<reference evidence="5 6" key="1">
    <citation type="submission" date="2021-06" db="EMBL/GenBank/DDBJ databases">
        <authorList>
            <person name="Palmer J.M."/>
        </authorList>
    </citation>
    <scope>NUCLEOTIDE SEQUENCE [LARGE SCALE GENOMIC DNA]</scope>
    <source>
        <strain evidence="5 6">GA_2019</strain>
        <tissue evidence="5">Muscle</tissue>
    </source>
</reference>
<evidence type="ECO:0000256" key="1">
    <source>
        <dbReference type="ARBA" id="ARBA00010088"/>
    </source>
</evidence>
<comment type="similarity">
    <text evidence="1">Belongs to the peptidase S33 family.</text>
</comment>
<organism evidence="5 6">
    <name type="scientific">Goodea atripinnis</name>
    <dbReference type="NCBI Taxonomy" id="208336"/>
    <lineage>
        <taxon>Eukaryota</taxon>
        <taxon>Metazoa</taxon>
        <taxon>Chordata</taxon>
        <taxon>Craniata</taxon>
        <taxon>Vertebrata</taxon>
        <taxon>Euteleostomi</taxon>
        <taxon>Actinopterygii</taxon>
        <taxon>Neopterygii</taxon>
        <taxon>Teleostei</taxon>
        <taxon>Neoteleostei</taxon>
        <taxon>Acanthomorphata</taxon>
        <taxon>Ovalentaria</taxon>
        <taxon>Atherinomorphae</taxon>
        <taxon>Cyprinodontiformes</taxon>
        <taxon>Goodeidae</taxon>
        <taxon>Goodea</taxon>
    </lineage>
</organism>